<accession>A0A7Y5Z8C8</accession>
<dbReference type="GO" id="GO:0000030">
    <property type="term" value="F:mannosyltransferase activity"/>
    <property type="evidence" value="ECO:0007669"/>
    <property type="project" value="InterPro"/>
</dbReference>
<evidence type="ECO:0000256" key="2">
    <source>
        <dbReference type="ARBA" id="ARBA00022676"/>
    </source>
</evidence>
<protein>
    <submittedName>
        <fullName evidence="10">Phospholipid carrier-dependent glycosyltransferase</fullName>
    </submittedName>
</protein>
<dbReference type="Proteomes" id="UP000536720">
    <property type="component" value="Unassembled WGS sequence"/>
</dbReference>
<gene>
    <name evidence="10" type="ORF">HNO91_21115</name>
</gene>
<feature type="transmembrane region" description="Helical" evidence="8">
    <location>
        <begin position="480"/>
        <end position="499"/>
    </location>
</feature>
<dbReference type="InterPro" id="IPR003342">
    <property type="entry name" value="ArnT-like_N"/>
</dbReference>
<keyword evidence="6 8" id="KW-0472">Membrane</keyword>
<feature type="transmembrane region" description="Helical" evidence="8">
    <location>
        <begin position="139"/>
        <end position="158"/>
    </location>
</feature>
<organism evidence="10 11">
    <name type="scientific">Pseudomonas corrugata</name>
    <dbReference type="NCBI Taxonomy" id="47879"/>
    <lineage>
        <taxon>Bacteria</taxon>
        <taxon>Pseudomonadati</taxon>
        <taxon>Pseudomonadota</taxon>
        <taxon>Gammaproteobacteria</taxon>
        <taxon>Pseudomonadales</taxon>
        <taxon>Pseudomonadaceae</taxon>
        <taxon>Pseudomonas</taxon>
    </lineage>
</organism>
<name>A0A7Y5Z8C8_9PSED</name>
<feature type="transmembrane region" description="Helical" evidence="8">
    <location>
        <begin position="506"/>
        <end position="522"/>
    </location>
</feature>
<dbReference type="AlphaFoldDB" id="A0A7Y5Z8C8"/>
<evidence type="ECO:0000256" key="6">
    <source>
        <dbReference type="ARBA" id="ARBA00023136"/>
    </source>
</evidence>
<feature type="transmembrane region" description="Helical" evidence="8">
    <location>
        <begin position="297"/>
        <end position="316"/>
    </location>
</feature>
<proteinExistence type="predicted"/>
<evidence type="ECO:0000313" key="10">
    <source>
        <dbReference type="EMBL" id="NUT88935.1"/>
    </source>
</evidence>
<feature type="transmembrane region" description="Helical" evidence="8">
    <location>
        <begin position="69"/>
        <end position="85"/>
    </location>
</feature>
<reference evidence="10 11" key="1">
    <citation type="journal article" date="2020" name="Front. Plant Sci.">
        <title>Isolation of Rhizosphere Bacteria That Improve Quality and Water Stress Tolerance in Greenhouse Ornamentals.</title>
        <authorList>
            <person name="Nordstedt N.P."/>
            <person name="Jones M.L."/>
        </authorList>
    </citation>
    <scope>NUCLEOTIDE SEQUENCE [LARGE SCALE GENOMIC DNA]</scope>
    <source>
        <strain evidence="10 11">C7D2</strain>
    </source>
</reference>
<comment type="subcellular location">
    <subcellularLocation>
        <location evidence="1">Endomembrane system</location>
        <topology evidence="1">Multi-pass membrane protein</topology>
    </subcellularLocation>
</comment>
<evidence type="ECO:0000256" key="1">
    <source>
        <dbReference type="ARBA" id="ARBA00004127"/>
    </source>
</evidence>
<evidence type="ECO:0000256" key="3">
    <source>
        <dbReference type="ARBA" id="ARBA00022679"/>
    </source>
</evidence>
<keyword evidence="3 10" id="KW-0808">Transferase</keyword>
<evidence type="ECO:0000256" key="8">
    <source>
        <dbReference type="SAM" id="Phobius"/>
    </source>
</evidence>
<evidence type="ECO:0000256" key="5">
    <source>
        <dbReference type="ARBA" id="ARBA00022989"/>
    </source>
</evidence>
<dbReference type="Pfam" id="PF02366">
    <property type="entry name" value="PMT"/>
    <property type="match status" value="1"/>
</dbReference>
<evidence type="ECO:0000256" key="4">
    <source>
        <dbReference type="ARBA" id="ARBA00022692"/>
    </source>
</evidence>
<feature type="transmembrane region" description="Helical" evidence="8">
    <location>
        <begin position="254"/>
        <end position="273"/>
    </location>
</feature>
<keyword evidence="2" id="KW-0328">Glycosyltransferase</keyword>
<dbReference type="EMBL" id="JABFMR010000022">
    <property type="protein sequence ID" value="NUT88935.1"/>
    <property type="molecule type" value="Genomic_DNA"/>
</dbReference>
<feature type="transmembrane region" description="Helical" evidence="8">
    <location>
        <begin position="164"/>
        <end position="181"/>
    </location>
</feature>
<feature type="transmembrane region" description="Helical" evidence="8">
    <location>
        <begin position="361"/>
        <end position="394"/>
    </location>
</feature>
<keyword evidence="5 8" id="KW-1133">Transmembrane helix</keyword>
<comment type="caution">
    <text evidence="10">The sequence shown here is derived from an EMBL/GenBank/DDBJ whole genome shotgun (WGS) entry which is preliminary data.</text>
</comment>
<feature type="domain" description="ArnT-like N-terminal" evidence="9">
    <location>
        <begin position="276"/>
        <end position="397"/>
    </location>
</feature>
<dbReference type="GO" id="GO:0006493">
    <property type="term" value="P:protein O-linked glycosylation"/>
    <property type="evidence" value="ECO:0007669"/>
    <property type="project" value="InterPro"/>
</dbReference>
<evidence type="ECO:0000313" key="11">
    <source>
        <dbReference type="Proteomes" id="UP000536720"/>
    </source>
</evidence>
<feature type="transmembrane region" description="Helical" evidence="8">
    <location>
        <begin position="39"/>
        <end position="57"/>
    </location>
</feature>
<feature type="region of interest" description="Disordered" evidence="7">
    <location>
        <begin position="1"/>
        <end position="22"/>
    </location>
</feature>
<feature type="transmembrane region" description="Helical" evidence="8">
    <location>
        <begin position="91"/>
        <end position="119"/>
    </location>
</feature>
<evidence type="ECO:0000256" key="7">
    <source>
        <dbReference type="SAM" id="MobiDB-lite"/>
    </source>
</evidence>
<sequence length="833" mass="90926">MGTLGAARVPRRIGSPSPSHATDVMNTRDEILHIDNLKFAAAVLVLLASTVISLYGFSTLEWPSMNSATQTILLSVIVLAALTTFTRKPPIVLGAGLIVGLSIACGQAWPMLVVTVLALSSITLGRWMLGRRITGDWTVQLLVGIGTFGTLIGLTAYFPINYPWLYATLLLVPIVLGRQHAASTGRELLTWIRAERAPQARFQTVLDVLIAGFVCLYAGVAFMPEVGHDALAMHLFVPAHLAQRHQWSFDASTYVWAVMPMLADWIYGIAYMLAGETASRLTNCAFTLLVAWQVRNLTIWAGGTATSARWASLFFLSTPLAFAESSSLFIESTWTAFVVGGSLAILKVSRFTPEASERQSQLILAGLLLGFALATKAVTLGILPVLLVFLLVQFKTWIRPGVVRPLLLGSISLLLAGITPYVSAWHLTGNPVFPFFNAVFQSPFWPSVNFEPPAIFGKGVTWDTLYRIVFNAPRFIEGKAGAAGFQWLLVPTAVVALLLSLHRKALWILLLGAGAIVMLFHSTAYLRYIFPSFALFSVVLALPFSDNKVFPKTLGTLAGTLLVLTNVQFIQAATYYGQIKPSALFSAAGRDAYLSETLPIRKMVDAVNALNIGNRPVAVFASPLMAGLKSDALYASWYNVTWKNEFDTATTPPELMQLLRRRQVDWLVIDHNSMAKTQLERLLSVSASYAKMGGLDLRRVNQTPLERLLNPDLSSLEGWSLTSPSSYDESRKVLTVTVTTPAIQRIDVTPGQAFISGVSARCATETTPGRIQTNWMNAAGAFISASIETFDCTPQWEIYEMNGVVPADAAFAIIYASSHNDTPVEFKSLSFKQ</sequence>
<evidence type="ECO:0000259" key="9">
    <source>
        <dbReference type="Pfam" id="PF02366"/>
    </source>
</evidence>
<dbReference type="GO" id="GO:0012505">
    <property type="term" value="C:endomembrane system"/>
    <property type="evidence" value="ECO:0007669"/>
    <property type="project" value="UniProtKB-SubCell"/>
</dbReference>
<keyword evidence="4 8" id="KW-0812">Transmembrane</keyword>
<dbReference type="GO" id="GO:0016020">
    <property type="term" value="C:membrane"/>
    <property type="evidence" value="ECO:0007669"/>
    <property type="project" value="InterPro"/>
</dbReference>
<feature type="transmembrane region" description="Helical" evidence="8">
    <location>
        <begin position="202"/>
        <end position="220"/>
    </location>
</feature>
<feature type="transmembrane region" description="Helical" evidence="8">
    <location>
        <begin position="406"/>
        <end position="427"/>
    </location>
</feature>